<dbReference type="AlphaFoldDB" id="A0A177DY02"/>
<organism evidence="7 8">
    <name type="scientific">Alternaria alternata</name>
    <name type="common">Alternaria rot fungus</name>
    <name type="synonym">Torula alternata</name>
    <dbReference type="NCBI Taxonomy" id="5599"/>
    <lineage>
        <taxon>Eukaryota</taxon>
        <taxon>Fungi</taxon>
        <taxon>Dikarya</taxon>
        <taxon>Ascomycota</taxon>
        <taxon>Pezizomycotina</taxon>
        <taxon>Dothideomycetes</taxon>
        <taxon>Pleosporomycetidae</taxon>
        <taxon>Pleosporales</taxon>
        <taxon>Pleosporineae</taxon>
        <taxon>Pleosporaceae</taxon>
        <taxon>Alternaria</taxon>
        <taxon>Alternaria sect. Alternaria</taxon>
        <taxon>Alternaria alternata complex</taxon>
    </lineage>
</organism>
<sequence length="357" mass="39466">MIHTNTLLIFFLRPQSYCNVFPNLLSHSTAELVVEVVRTGLRRTAPTHLKQTPTTHNNPSGAGDQTGESGGFGETPDTQGGFSDSQETEGGFGDNPDGNAQPANPNPNAPAGNDPASQNTDQHPPSARNNHNKPAASADNPFDPAAAPVPRIEVATRHDEFKQTITANGLTGKPWFFYSGLKRDDIFRFKGSLEHKLGIGYKQMPYMGNVLPTDSGGKYEMDKRKYTASGEKANEEYYWAVNSKAYAEAVEGRVYVMLPSSRSVNQPYPDQGSNWWTYEVPELTRNSRVESITVVPMKEQPDTFVTDTFQGQYVTGPEQVIWRSGDEPIGFPASELYHLQRPDEPWTTLPDVELPES</sequence>
<dbReference type="Gene3D" id="3.40.50.720">
    <property type="entry name" value="NAD(P)-binding Rossmann-like Domain"/>
    <property type="match status" value="1"/>
</dbReference>
<dbReference type="Pfam" id="PF02267">
    <property type="entry name" value="Rib_hydrolayse"/>
    <property type="match status" value="1"/>
</dbReference>
<feature type="compositionally biased region" description="Polar residues" evidence="6">
    <location>
        <begin position="76"/>
        <end position="85"/>
    </location>
</feature>
<protein>
    <submittedName>
        <fullName evidence="7">Uncharacterized protein</fullName>
    </submittedName>
</protein>
<evidence type="ECO:0000256" key="6">
    <source>
        <dbReference type="SAM" id="MobiDB-lite"/>
    </source>
</evidence>
<keyword evidence="8" id="KW-1185">Reference proteome</keyword>
<dbReference type="Proteomes" id="UP000077248">
    <property type="component" value="Unassembled WGS sequence"/>
</dbReference>
<dbReference type="SUPFAM" id="SSF52309">
    <property type="entry name" value="N-(deoxy)ribosyltransferase-like"/>
    <property type="match status" value="1"/>
</dbReference>
<dbReference type="EMBL" id="KV441471">
    <property type="protein sequence ID" value="OAG24594.1"/>
    <property type="molecule type" value="Genomic_DNA"/>
</dbReference>
<gene>
    <name evidence="7" type="ORF">CC77DRAFT_1081630</name>
</gene>
<dbReference type="GeneID" id="29114931"/>
<evidence type="ECO:0000256" key="4">
    <source>
        <dbReference type="ARBA" id="ARBA00023027"/>
    </source>
</evidence>
<keyword evidence="3" id="KW-0378">Hydrolase</keyword>
<feature type="region of interest" description="Disordered" evidence="6">
    <location>
        <begin position="44"/>
        <end position="146"/>
    </location>
</feature>
<keyword evidence="2" id="KW-0808">Transferase</keyword>
<dbReference type="VEuPathDB" id="FungiDB:CC77DRAFT_1081630"/>
<name>A0A177DY02_ALTAL</name>
<dbReference type="GO" id="GO:0016020">
    <property type="term" value="C:membrane"/>
    <property type="evidence" value="ECO:0007669"/>
    <property type="project" value="UniProtKB-ARBA"/>
</dbReference>
<comment type="similarity">
    <text evidence="1">Belongs to the ADP-ribosyl cyclase family.</text>
</comment>
<feature type="compositionally biased region" description="Polar residues" evidence="6">
    <location>
        <begin position="49"/>
        <end position="60"/>
    </location>
</feature>
<dbReference type="KEGG" id="aalt:CC77DRAFT_1081630"/>
<dbReference type="RefSeq" id="XP_018390015.1">
    <property type="nucleotide sequence ID" value="XM_018529337.1"/>
</dbReference>
<evidence type="ECO:0000313" key="7">
    <source>
        <dbReference type="EMBL" id="OAG24594.1"/>
    </source>
</evidence>
<evidence type="ECO:0000313" key="8">
    <source>
        <dbReference type="Proteomes" id="UP000077248"/>
    </source>
</evidence>
<accession>A0A177DY02</accession>
<reference evidence="7 8" key="1">
    <citation type="submission" date="2016-05" db="EMBL/GenBank/DDBJ databases">
        <title>Comparative analysis of secretome profiles of manganese(II)-oxidizing ascomycete fungi.</title>
        <authorList>
            <consortium name="DOE Joint Genome Institute"/>
            <person name="Zeiner C.A."/>
            <person name="Purvine S.O."/>
            <person name="Zink E.M."/>
            <person name="Wu S."/>
            <person name="Pasa-Tolic L."/>
            <person name="Chaput D.L."/>
            <person name="Haridas S."/>
            <person name="Grigoriev I.V."/>
            <person name="Santelli C.M."/>
            <person name="Hansel C.M."/>
        </authorList>
    </citation>
    <scope>NUCLEOTIDE SEQUENCE [LARGE SCALE GENOMIC DNA]</scope>
    <source>
        <strain evidence="7 8">SRC1lrK2f</strain>
    </source>
</reference>
<evidence type="ECO:0000256" key="1">
    <source>
        <dbReference type="ARBA" id="ARBA00005406"/>
    </source>
</evidence>
<feature type="compositionally biased region" description="Polar residues" evidence="6">
    <location>
        <begin position="117"/>
        <end position="129"/>
    </location>
</feature>
<dbReference type="GO" id="GO:0061809">
    <property type="term" value="F:NAD+ nucleosidase activity, cyclic ADP-ribose generating"/>
    <property type="evidence" value="ECO:0007669"/>
    <property type="project" value="InterPro"/>
</dbReference>
<feature type="compositionally biased region" description="Low complexity" evidence="6">
    <location>
        <begin position="94"/>
        <end position="103"/>
    </location>
</feature>
<dbReference type="GO" id="GO:0016740">
    <property type="term" value="F:transferase activity"/>
    <property type="evidence" value="ECO:0007669"/>
    <property type="project" value="UniProtKB-KW"/>
</dbReference>
<keyword evidence="4" id="KW-0520">NAD</keyword>
<keyword evidence="5" id="KW-1015">Disulfide bond</keyword>
<proteinExistence type="inferred from homology"/>
<evidence type="ECO:0000256" key="3">
    <source>
        <dbReference type="ARBA" id="ARBA00022801"/>
    </source>
</evidence>
<evidence type="ECO:0000256" key="2">
    <source>
        <dbReference type="ARBA" id="ARBA00022679"/>
    </source>
</evidence>
<dbReference type="InterPro" id="IPR003193">
    <property type="entry name" value="ADP-ribosyl_cyclase"/>
</dbReference>
<evidence type="ECO:0000256" key="5">
    <source>
        <dbReference type="ARBA" id="ARBA00023157"/>
    </source>
</evidence>